<evidence type="ECO:0000256" key="1">
    <source>
        <dbReference type="SAM" id="MobiDB-lite"/>
    </source>
</evidence>
<evidence type="ECO:0000259" key="2">
    <source>
        <dbReference type="Pfam" id="PF09995"/>
    </source>
</evidence>
<reference evidence="4" key="1">
    <citation type="journal article" date="2019" name="Int. J. Syst. Evol. Microbiol.">
        <title>The Global Catalogue of Microorganisms (GCM) 10K type strain sequencing project: providing services to taxonomists for standard genome sequencing and annotation.</title>
        <authorList>
            <consortium name="The Broad Institute Genomics Platform"/>
            <consortium name="The Broad Institute Genome Sequencing Center for Infectious Disease"/>
            <person name="Wu L."/>
            <person name="Ma J."/>
        </authorList>
    </citation>
    <scope>NUCLEOTIDE SEQUENCE [LARGE SCALE GENOMIC DNA]</scope>
    <source>
        <strain evidence="4">JCM 9458</strain>
    </source>
</reference>
<dbReference type="InterPro" id="IPR018713">
    <property type="entry name" value="MPAB/Lcp_cat_dom"/>
</dbReference>
<keyword evidence="4" id="KW-1185">Reference proteome</keyword>
<dbReference type="PANTHER" id="PTHR36124:SF1">
    <property type="entry name" value="ER-BOUND OXYGENASE MPAB_MPAB'_RUBBER OXYGENASE CATALYTIC DOMAIN-CONTAINING PROTEIN"/>
    <property type="match status" value="1"/>
</dbReference>
<proteinExistence type="predicted"/>
<evidence type="ECO:0000313" key="3">
    <source>
        <dbReference type="EMBL" id="GAA3392871.1"/>
    </source>
</evidence>
<dbReference type="PANTHER" id="PTHR36124">
    <property type="match status" value="1"/>
</dbReference>
<dbReference type="EMBL" id="BAAAYN010000040">
    <property type="protein sequence ID" value="GAA3392871.1"/>
    <property type="molecule type" value="Genomic_DNA"/>
</dbReference>
<dbReference type="InterPro" id="IPR046366">
    <property type="entry name" value="MPAB"/>
</dbReference>
<protein>
    <submittedName>
        <fullName evidence="3">Oxygenase MpaB family protein</fullName>
    </submittedName>
</protein>
<organism evidence="3 4">
    <name type="scientific">Cryptosporangium minutisporangium</name>
    <dbReference type="NCBI Taxonomy" id="113569"/>
    <lineage>
        <taxon>Bacteria</taxon>
        <taxon>Bacillati</taxon>
        <taxon>Actinomycetota</taxon>
        <taxon>Actinomycetes</taxon>
        <taxon>Cryptosporangiales</taxon>
        <taxon>Cryptosporangiaceae</taxon>
        <taxon>Cryptosporangium</taxon>
    </lineage>
</organism>
<dbReference type="Proteomes" id="UP001501676">
    <property type="component" value="Unassembled WGS sequence"/>
</dbReference>
<comment type="caution">
    <text evidence="3">The sequence shown here is derived from an EMBL/GenBank/DDBJ whole genome shotgun (WGS) entry which is preliminary data.</text>
</comment>
<feature type="domain" description="ER-bound oxygenase mpaB/mpaB'/Rubber oxygenase catalytic" evidence="2">
    <location>
        <begin position="54"/>
        <end position="247"/>
    </location>
</feature>
<sequence>MASVSRRSRWLRQIEALDPVHDHTEIYRISAGYEFPWDYQRALELALFRTYCVPTISALLEATGEFRDRPQKRYDDTALLMAELAEHGYDSPRGKEALRVINRAHGQYVISNDDMRYVLSTFVYEPIEWISTFGWRPLSTHEQQAAFHFYRAVGVRMGIREIPAGFDEFWAFKREYEAATFRFSATNQRVGTYTLDLLKSWYPKPLSGAVDVAIRGLLDEPMLTAFGFRPAPPWIGTTARGALRTRAAVVRLLPPRRRSKLAQAGRNPTYPGYPAGYRPSDLGAGPPPPDLDPGFLTRPRSSSAQEY</sequence>
<evidence type="ECO:0000313" key="4">
    <source>
        <dbReference type="Proteomes" id="UP001501676"/>
    </source>
</evidence>
<dbReference type="Pfam" id="PF09995">
    <property type="entry name" value="MPAB_Lcp_cat"/>
    <property type="match status" value="1"/>
</dbReference>
<accession>A0ABP6T4C5</accession>
<name>A0ABP6T4C5_9ACTN</name>
<gene>
    <name evidence="3" type="ORF">GCM10020369_56190</name>
</gene>
<feature type="region of interest" description="Disordered" evidence="1">
    <location>
        <begin position="260"/>
        <end position="307"/>
    </location>
</feature>